<feature type="transmembrane region" description="Helical" evidence="6">
    <location>
        <begin position="210"/>
        <end position="230"/>
    </location>
</feature>
<dbReference type="eggNOG" id="COG0810">
    <property type="taxonomic scope" value="Bacteria"/>
</dbReference>
<dbReference type="NCBIfam" id="TIGR01167">
    <property type="entry name" value="LPXTG_anchor"/>
    <property type="match status" value="1"/>
</dbReference>
<keyword evidence="3" id="KW-0732">Signal</keyword>
<accession>A0A0R1W1D7</accession>
<keyword evidence="6" id="KW-0812">Transmembrane</keyword>
<reference evidence="8 9" key="1">
    <citation type="journal article" date="2015" name="Genome Announc.">
        <title>Expanding the biotechnology potential of lactobacilli through comparative genomics of 213 strains and associated genera.</title>
        <authorList>
            <person name="Sun Z."/>
            <person name="Harris H.M."/>
            <person name="McCann A."/>
            <person name="Guo C."/>
            <person name="Argimon S."/>
            <person name="Zhang W."/>
            <person name="Yang X."/>
            <person name="Jeffery I.B."/>
            <person name="Cooney J.C."/>
            <person name="Kagawa T.F."/>
            <person name="Liu W."/>
            <person name="Song Y."/>
            <person name="Salvetti E."/>
            <person name="Wrobel A."/>
            <person name="Rasinkangas P."/>
            <person name="Parkhill J."/>
            <person name="Rea M.C."/>
            <person name="O'Sullivan O."/>
            <person name="Ritari J."/>
            <person name="Douillard F.P."/>
            <person name="Paul Ross R."/>
            <person name="Yang R."/>
            <person name="Briner A.E."/>
            <person name="Felis G.E."/>
            <person name="de Vos W.M."/>
            <person name="Barrangou R."/>
            <person name="Klaenhammer T.R."/>
            <person name="Caufield P.W."/>
            <person name="Cui Y."/>
            <person name="Zhang H."/>
            <person name="O'Toole P.W."/>
        </authorList>
    </citation>
    <scope>NUCLEOTIDE SEQUENCE [LARGE SCALE GENOMIC DNA]</scope>
    <source>
        <strain evidence="8 9">DSM 5007</strain>
    </source>
</reference>
<evidence type="ECO:0000256" key="4">
    <source>
        <dbReference type="ARBA" id="ARBA00023088"/>
    </source>
</evidence>
<proteinExistence type="predicted"/>
<evidence type="ECO:0000256" key="3">
    <source>
        <dbReference type="ARBA" id="ARBA00022729"/>
    </source>
</evidence>
<dbReference type="InterPro" id="IPR041495">
    <property type="entry name" value="Mub_B2"/>
</dbReference>
<keyword evidence="1" id="KW-0134">Cell wall</keyword>
<sequence>MMKTERLRVMKLHLVHKTVPIGPDNPETPGQPIHPDDPDGPTWPAGTDKASLTKTITRTINYLDKSTGKVVSKQVTQTVTYNRTAIVDEVTGALLGYDTNGDGNVDTTNEDAAWVAANGDQWSLVTSPDLSDDGYGSPSLAQVDSVTVTADTADSVVNVYYDTPSTPSTSGTSGTSGTPSTPLVNTSTTVTNGGINGKLPQTGDEKNTNLSIMGVILLALSSVLALFGLGKRRETK</sequence>
<dbReference type="Pfam" id="PF17966">
    <property type="entry name" value="Muc_B2"/>
    <property type="match status" value="1"/>
</dbReference>
<evidence type="ECO:0000256" key="2">
    <source>
        <dbReference type="ARBA" id="ARBA00022525"/>
    </source>
</evidence>
<keyword evidence="2" id="KW-0964">Secreted</keyword>
<dbReference type="RefSeq" id="WP_056938563.1">
    <property type="nucleotide sequence ID" value="NZ_AZGF01000047.1"/>
</dbReference>
<evidence type="ECO:0000313" key="9">
    <source>
        <dbReference type="Proteomes" id="UP000051820"/>
    </source>
</evidence>
<organism evidence="8 9">
    <name type="scientific">Paucilactobacillus suebicus DSM 5007 = KCTC 3549</name>
    <dbReference type="NCBI Taxonomy" id="1423807"/>
    <lineage>
        <taxon>Bacteria</taxon>
        <taxon>Bacillati</taxon>
        <taxon>Bacillota</taxon>
        <taxon>Bacilli</taxon>
        <taxon>Lactobacillales</taxon>
        <taxon>Lactobacillaceae</taxon>
        <taxon>Paucilactobacillus</taxon>
    </lineage>
</organism>
<dbReference type="Proteomes" id="UP000051820">
    <property type="component" value="Unassembled WGS sequence"/>
</dbReference>
<feature type="region of interest" description="Disordered" evidence="5">
    <location>
        <begin position="164"/>
        <end position="206"/>
    </location>
</feature>
<evidence type="ECO:0000259" key="7">
    <source>
        <dbReference type="PROSITE" id="PS50847"/>
    </source>
</evidence>
<dbReference type="EMBL" id="AZGF01000047">
    <property type="protein sequence ID" value="KRM09289.1"/>
    <property type="molecule type" value="Genomic_DNA"/>
</dbReference>
<feature type="region of interest" description="Disordered" evidence="5">
    <location>
        <begin position="19"/>
        <end position="48"/>
    </location>
</feature>
<keyword evidence="6" id="KW-1133">Transmembrane helix</keyword>
<comment type="caution">
    <text evidence="8">The sequence shown here is derived from an EMBL/GenBank/DDBJ whole genome shotgun (WGS) entry which is preliminary data.</text>
</comment>
<gene>
    <name evidence="8" type="ORF">FD16_GL001880</name>
</gene>
<dbReference type="Gene3D" id="2.60.40.4300">
    <property type="match status" value="1"/>
</dbReference>
<dbReference type="PROSITE" id="PS50847">
    <property type="entry name" value="GRAM_POS_ANCHORING"/>
    <property type="match status" value="1"/>
</dbReference>
<evidence type="ECO:0000256" key="6">
    <source>
        <dbReference type="SAM" id="Phobius"/>
    </source>
</evidence>
<protein>
    <recommendedName>
        <fullName evidence="7">Gram-positive cocci surface proteins LPxTG domain-containing protein</fullName>
    </recommendedName>
</protein>
<feature type="domain" description="Gram-positive cocci surface proteins LPxTG" evidence="7">
    <location>
        <begin position="199"/>
        <end position="236"/>
    </location>
</feature>
<feature type="compositionally biased region" description="Low complexity" evidence="5">
    <location>
        <begin position="164"/>
        <end position="182"/>
    </location>
</feature>
<keyword evidence="9" id="KW-1185">Reference proteome</keyword>
<evidence type="ECO:0000256" key="1">
    <source>
        <dbReference type="ARBA" id="ARBA00022512"/>
    </source>
</evidence>
<dbReference type="AlphaFoldDB" id="A0A0R1W1D7"/>
<dbReference type="PATRIC" id="fig|1423807.3.peg.1929"/>
<name>A0A0R1W1D7_9LACO</name>
<keyword evidence="6" id="KW-0472">Membrane</keyword>
<dbReference type="InterPro" id="IPR019931">
    <property type="entry name" value="LPXTG_anchor"/>
</dbReference>
<evidence type="ECO:0000256" key="5">
    <source>
        <dbReference type="SAM" id="MobiDB-lite"/>
    </source>
</evidence>
<evidence type="ECO:0000313" key="8">
    <source>
        <dbReference type="EMBL" id="KRM09289.1"/>
    </source>
</evidence>
<dbReference type="Pfam" id="PF00746">
    <property type="entry name" value="Gram_pos_anchor"/>
    <property type="match status" value="1"/>
</dbReference>
<dbReference type="STRING" id="1423807.FD16_GL001880"/>
<feature type="compositionally biased region" description="Polar residues" evidence="5">
    <location>
        <begin position="183"/>
        <end position="193"/>
    </location>
</feature>
<keyword evidence="4" id="KW-0572">Peptidoglycan-anchor</keyword>